<dbReference type="OrthoDB" id="9132873at2"/>
<organism evidence="1 2">
    <name type="scientific">Paraburkholderia phenazinium</name>
    <dbReference type="NCBI Taxonomy" id="60549"/>
    <lineage>
        <taxon>Bacteria</taxon>
        <taxon>Pseudomonadati</taxon>
        <taxon>Pseudomonadota</taxon>
        <taxon>Betaproteobacteria</taxon>
        <taxon>Burkholderiales</taxon>
        <taxon>Burkholderiaceae</taxon>
        <taxon>Paraburkholderia</taxon>
    </lineage>
</organism>
<evidence type="ECO:0008006" key="3">
    <source>
        <dbReference type="Google" id="ProtNLM"/>
    </source>
</evidence>
<evidence type="ECO:0000313" key="1">
    <source>
        <dbReference type="EMBL" id="SDG92993.1"/>
    </source>
</evidence>
<gene>
    <name evidence="1" type="ORF">SAMN05216466_10690</name>
</gene>
<dbReference type="EMBL" id="FNCJ01000006">
    <property type="protein sequence ID" value="SDG92993.1"/>
    <property type="molecule type" value="Genomic_DNA"/>
</dbReference>
<name>A0A1G7Y9J3_9BURK</name>
<sequence>MDDDLEAGINELPKRTPTRAEVLGMVRDAMSEAFPGLEFTFRDREQDTLHQNFAPPNLVVGWIDGPSAVQLERIIGRFSGPGWSKDQEGGHHVRFIDDVRSAGEQIPQLLFMRHYSDEATDEAMSQDYDQHFPQSYAMYQNGERPQGFTLYQSGTGVTQADRARVKQVLEERSYMPTQPSATAAKVKILDEDQVRVLVERRALQQVAQQVALEQQARGQAEPVALGRRRL</sequence>
<evidence type="ECO:0000313" key="2">
    <source>
        <dbReference type="Proteomes" id="UP000199706"/>
    </source>
</evidence>
<accession>A0A1G7Y9J3</accession>
<dbReference type="AlphaFoldDB" id="A0A1G7Y9J3"/>
<dbReference type="RefSeq" id="WP_090685376.1">
    <property type="nucleotide sequence ID" value="NZ_FNCJ01000006.1"/>
</dbReference>
<proteinExistence type="predicted"/>
<reference evidence="1 2" key="1">
    <citation type="submission" date="2016-10" db="EMBL/GenBank/DDBJ databases">
        <authorList>
            <person name="de Groot N.N."/>
        </authorList>
    </citation>
    <scope>NUCLEOTIDE SEQUENCE [LARGE SCALE GENOMIC DNA]</scope>
    <source>
        <strain evidence="1 2">LMG 2247</strain>
    </source>
</reference>
<dbReference type="Proteomes" id="UP000199706">
    <property type="component" value="Unassembled WGS sequence"/>
</dbReference>
<protein>
    <recommendedName>
        <fullName evidence="3">Large polyvalent protein associated domain-containing protein</fullName>
    </recommendedName>
</protein>